<dbReference type="AlphaFoldDB" id="A0A1T5D4H0"/>
<evidence type="ECO:0000313" key="2">
    <source>
        <dbReference type="Proteomes" id="UP000190230"/>
    </source>
</evidence>
<proteinExistence type="predicted"/>
<dbReference type="Proteomes" id="UP000190230">
    <property type="component" value="Unassembled WGS sequence"/>
</dbReference>
<sequence length="303" mass="34182">MIYTFKFSLIGGFNKSLQAALLIIRSKNCYFINRKITIMIKNTLYIAFILFSSILFAQEQERILVNGKIIVPENDSPEGMTIFNLSTSRGTIANSNGEFKLQVALNDTVVFSAIQFQNFKVVVEEGVINSGEMNVFLTETITELPEVLLSDNDLSGDIRVDVARIAIQDPDVPRYSAADLEAMNVRRQPDSLMGPGRNAALAAGNTRLVNGLNFVNVFKLLVGAEVENSPFSKPELDEKLRDLYDDDFFKANLDIERDKINDFIYYVTDHGLDQELLEDGNELNLIEFLINKSKEYKAFHARK</sequence>
<reference evidence="2" key="1">
    <citation type="submission" date="2017-02" db="EMBL/GenBank/DDBJ databases">
        <authorList>
            <person name="Varghese N."/>
            <person name="Submissions S."/>
        </authorList>
    </citation>
    <scope>NUCLEOTIDE SEQUENCE [LARGE SCALE GENOMIC DNA]</scope>
    <source>
        <strain evidence="2">DSM 23405</strain>
    </source>
</reference>
<accession>A0A1T5D4H0</accession>
<evidence type="ECO:0000313" key="1">
    <source>
        <dbReference type="EMBL" id="SKB66549.1"/>
    </source>
</evidence>
<dbReference type="STRING" id="241145.SAMN05660776_2380"/>
<evidence type="ECO:0008006" key="3">
    <source>
        <dbReference type="Google" id="ProtNLM"/>
    </source>
</evidence>
<organism evidence="1 2">
    <name type="scientific">Salegentibacter holothuriorum</name>
    <dbReference type="NCBI Taxonomy" id="241145"/>
    <lineage>
        <taxon>Bacteria</taxon>
        <taxon>Pseudomonadati</taxon>
        <taxon>Bacteroidota</taxon>
        <taxon>Flavobacteriia</taxon>
        <taxon>Flavobacteriales</taxon>
        <taxon>Flavobacteriaceae</taxon>
        <taxon>Salegentibacter</taxon>
    </lineage>
</organism>
<gene>
    <name evidence="1" type="ORF">SAMN05660776_2380</name>
</gene>
<dbReference type="SUPFAM" id="SSF49464">
    <property type="entry name" value="Carboxypeptidase regulatory domain-like"/>
    <property type="match status" value="1"/>
</dbReference>
<protein>
    <recommendedName>
        <fullName evidence="3">CarboxypepD_reg-like domain-containing protein</fullName>
    </recommendedName>
</protein>
<dbReference type="EMBL" id="FUYY01000004">
    <property type="protein sequence ID" value="SKB66549.1"/>
    <property type="molecule type" value="Genomic_DNA"/>
</dbReference>
<dbReference type="InterPro" id="IPR008969">
    <property type="entry name" value="CarboxyPept-like_regulatory"/>
</dbReference>
<name>A0A1T5D4H0_9FLAO</name>
<keyword evidence="2" id="KW-1185">Reference proteome</keyword>